<feature type="transmembrane region" description="Helical" evidence="2">
    <location>
        <begin position="102"/>
        <end position="125"/>
    </location>
</feature>
<name>A0A7S0IBT8_MICPS</name>
<sequence length="181" mass="19193">MSAVIAPVGLCGGALGAVRTNGTRRGATSARALGFKGGEGMGQSASLARRQVAMVGPKVASRGGAMVTRAVTGPRETRLGSILTSIPQRLDLYFRVRSGRKLLWKVIFAATGFYSANVLSLTFGVLGINDVVAGAFCLAFAEIVTRSFYKKATPGKYWDFLNWFKLGLCYALVTDAFKLGS</sequence>
<keyword evidence="2" id="KW-1133">Transmembrane helix</keyword>
<feature type="transmembrane region" description="Helical" evidence="2">
    <location>
        <begin position="131"/>
        <end position="149"/>
    </location>
</feature>
<dbReference type="PANTHER" id="PTHR33787:SF5">
    <property type="entry name" value="YCF20-LIKE PROTEIN"/>
    <property type="match status" value="1"/>
</dbReference>
<dbReference type="AlphaFoldDB" id="A0A7S0IBT8"/>
<dbReference type="Pfam" id="PF04483">
    <property type="entry name" value="DUF565"/>
    <property type="match status" value="1"/>
</dbReference>
<evidence type="ECO:0000313" key="3">
    <source>
        <dbReference type="EMBL" id="CAD8516998.1"/>
    </source>
</evidence>
<accession>A0A7S0IBT8</accession>
<evidence type="ECO:0008006" key="4">
    <source>
        <dbReference type="Google" id="ProtNLM"/>
    </source>
</evidence>
<keyword evidence="2" id="KW-0812">Transmembrane</keyword>
<protein>
    <recommendedName>
        <fullName evidence="4">Ycf20-like protein</fullName>
    </recommendedName>
</protein>
<proteinExistence type="inferred from homology"/>
<dbReference type="PANTHER" id="PTHR33787">
    <property type="match status" value="1"/>
</dbReference>
<evidence type="ECO:0000256" key="1">
    <source>
        <dbReference type="ARBA" id="ARBA00009846"/>
    </source>
</evidence>
<organism evidence="3">
    <name type="scientific">Micromonas pusilla</name>
    <name type="common">Picoplanktonic green alga</name>
    <name type="synonym">Chromulina pusilla</name>
    <dbReference type="NCBI Taxonomy" id="38833"/>
    <lineage>
        <taxon>Eukaryota</taxon>
        <taxon>Viridiplantae</taxon>
        <taxon>Chlorophyta</taxon>
        <taxon>Mamiellophyceae</taxon>
        <taxon>Mamiellales</taxon>
        <taxon>Mamiellaceae</taxon>
        <taxon>Micromonas</taxon>
    </lineage>
</organism>
<gene>
    <name evidence="3" type="ORF">MCOM1403_LOCUS4424</name>
</gene>
<dbReference type="EMBL" id="HBEQ01005601">
    <property type="protein sequence ID" value="CAD8516998.1"/>
    <property type="molecule type" value="Transcribed_RNA"/>
</dbReference>
<dbReference type="InterPro" id="IPR007572">
    <property type="entry name" value="Uncharacterised_Ycf20"/>
</dbReference>
<evidence type="ECO:0000256" key="2">
    <source>
        <dbReference type="SAM" id="Phobius"/>
    </source>
</evidence>
<keyword evidence="2" id="KW-0472">Membrane</keyword>
<reference evidence="3" key="1">
    <citation type="submission" date="2021-01" db="EMBL/GenBank/DDBJ databases">
        <authorList>
            <person name="Corre E."/>
            <person name="Pelletier E."/>
            <person name="Niang G."/>
            <person name="Scheremetjew M."/>
            <person name="Finn R."/>
            <person name="Kale V."/>
            <person name="Holt S."/>
            <person name="Cochrane G."/>
            <person name="Meng A."/>
            <person name="Brown T."/>
            <person name="Cohen L."/>
        </authorList>
    </citation>
    <scope>NUCLEOTIDE SEQUENCE</scope>
    <source>
        <strain evidence="3">CCMP1723</strain>
    </source>
</reference>
<comment type="similarity">
    <text evidence="1">Belongs to the ycf20 family.</text>
</comment>